<proteinExistence type="predicted"/>
<evidence type="ECO:0000313" key="1">
    <source>
        <dbReference type="EMBL" id="SUB94358.1"/>
    </source>
</evidence>
<dbReference type="RefSeq" id="WP_025068241.1">
    <property type="nucleotide sequence ID" value="NZ_CAJPSO010000004.1"/>
</dbReference>
<name>A0A379ED75_9BACT</name>
<organism evidence="1 2">
    <name type="scientific">Prevotella denticola</name>
    <dbReference type="NCBI Taxonomy" id="28129"/>
    <lineage>
        <taxon>Bacteria</taxon>
        <taxon>Pseudomonadati</taxon>
        <taxon>Bacteroidota</taxon>
        <taxon>Bacteroidia</taxon>
        <taxon>Bacteroidales</taxon>
        <taxon>Prevotellaceae</taxon>
        <taxon>Prevotella</taxon>
    </lineage>
</organism>
<sequence>MEYDKEILRVLTEAGSGGISVRKISRHVFNACNSLFDPITQEEVHKYVQWFLLKNSRATGSVVERKKKGIYRLDLSNKMTQQLILQFHCEEKNIEEKTAVDHSLSLF</sequence>
<accession>A0A379ED75</accession>
<gene>
    <name evidence="1" type="ORF">NCTC13067_02227</name>
</gene>
<dbReference type="EMBL" id="UGTM01000002">
    <property type="protein sequence ID" value="SUB94358.1"/>
    <property type="molecule type" value="Genomic_DNA"/>
</dbReference>
<reference evidence="1 2" key="1">
    <citation type="submission" date="2018-06" db="EMBL/GenBank/DDBJ databases">
        <authorList>
            <consortium name="Pathogen Informatics"/>
            <person name="Doyle S."/>
        </authorList>
    </citation>
    <scope>NUCLEOTIDE SEQUENCE [LARGE SCALE GENOMIC DNA]</scope>
    <source>
        <strain evidence="1 2">NCTC13067</strain>
    </source>
</reference>
<dbReference type="AlphaFoldDB" id="A0A379ED75"/>
<evidence type="ECO:0000313" key="2">
    <source>
        <dbReference type="Proteomes" id="UP000255469"/>
    </source>
</evidence>
<dbReference type="Proteomes" id="UP000255469">
    <property type="component" value="Unassembled WGS sequence"/>
</dbReference>
<protein>
    <submittedName>
        <fullName evidence="1">Uncharacterized protein</fullName>
    </submittedName>
</protein>